<dbReference type="EMBL" id="JAPFFF010000012">
    <property type="protein sequence ID" value="KAK8876566.1"/>
    <property type="molecule type" value="Genomic_DNA"/>
</dbReference>
<dbReference type="PANTHER" id="PTHR45661:SF3">
    <property type="entry name" value="IG-LIKE DOMAIN-CONTAINING PROTEIN"/>
    <property type="match status" value="1"/>
</dbReference>
<reference evidence="1 2" key="1">
    <citation type="submission" date="2024-04" db="EMBL/GenBank/DDBJ databases">
        <title>Tritrichomonas musculus Genome.</title>
        <authorList>
            <person name="Alves-Ferreira E."/>
            <person name="Grigg M."/>
            <person name="Lorenzi H."/>
            <person name="Galac M."/>
        </authorList>
    </citation>
    <scope>NUCLEOTIDE SEQUENCE [LARGE SCALE GENOMIC DNA]</scope>
    <source>
        <strain evidence="1 2">EAF2021</strain>
    </source>
</reference>
<protein>
    <submittedName>
        <fullName evidence="1">Uncharacterized protein</fullName>
    </submittedName>
</protein>
<dbReference type="Pfam" id="PF13306">
    <property type="entry name" value="LRR_5"/>
    <property type="match status" value="2"/>
</dbReference>
<dbReference type="InterPro" id="IPR026906">
    <property type="entry name" value="LRR_5"/>
</dbReference>
<dbReference type="SUPFAM" id="SSF52058">
    <property type="entry name" value="L domain-like"/>
    <property type="match status" value="2"/>
</dbReference>
<dbReference type="InterPro" id="IPR053139">
    <property type="entry name" value="Surface_bspA-like"/>
</dbReference>
<dbReference type="SUPFAM" id="SSF48403">
    <property type="entry name" value="Ankyrin repeat"/>
    <property type="match status" value="1"/>
</dbReference>
<dbReference type="Gene3D" id="3.80.10.10">
    <property type="entry name" value="Ribonuclease Inhibitor"/>
    <property type="match status" value="1"/>
</dbReference>
<dbReference type="Proteomes" id="UP001470230">
    <property type="component" value="Unassembled WGS sequence"/>
</dbReference>
<gene>
    <name evidence="1" type="ORF">M9Y10_006783</name>
</gene>
<accession>A0ABR2JGD0</accession>
<name>A0ABR2JGD0_9EUKA</name>
<evidence type="ECO:0000313" key="2">
    <source>
        <dbReference type="Proteomes" id="UP001470230"/>
    </source>
</evidence>
<dbReference type="InterPro" id="IPR032675">
    <property type="entry name" value="LRR_dom_sf"/>
</dbReference>
<dbReference type="Gene3D" id="3.40.50.12480">
    <property type="match status" value="2"/>
</dbReference>
<evidence type="ECO:0000313" key="1">
    <source>
        <dbReference type="EMBL" id="KAK8876566.1"/>
    </source>
</evidence>
<dbReference type="Pfam" id="PF00023">
    <property type="entry name" value="Ank"/>
    <property type="match status" value="1"/>
</dbReference>
<comment type="caution">
    <text evidence="1">The sequence shown here is derived from an EMBL/GenBank/DDBJ whole genome shotgun (WGS) entry which is preliminary data.</text>
</comment>
<sequence>MNIEEYFEEMKSIQSQIIEYIEKEDYEEELFENIIKKIQIKDFFKDRNNFKLVICLLSNIAKNHYRNKNFLNKIKKIFLKFIKEIKQTFSNSEIFEFLKNQKIILLFLIKEEIITLDKSIAKKIANDKYNDQFSIQYFYNEIKPFLDADTIKCISFDDFGDDYEEKRLIGENDEYICEVIRKDLIEEFIILIYKKNLPLETTIKMSIFETNLLLLKKPPTLIQYSAFFGSLQIFKYLYFNQKEKDPSLWIYAIHSANPEILGFLENNKLEPKDPTYKECLKESIKCHHNEVANYILKNFINEEDENNFNENVYSYGFHYHNYSFFPSNANNKLIFYYACQYDYYNIAEYYLSSKKVDVNEIINNKITPLYLAAERNNKDILNLLLSLEEIQIGIDCFNGCKKLTEIAIPKSIKKIESGAFNGCNSLERITIPSSLISIGASAFRQCSSLRKINFQSLLIIEEFAFYNCYSLSEINIPSSVTSIGRYAFYGCSSLKQITLPCNITEIAEYAFNSCRSLKEITIPSSVVAICDNAFEQCSSLTKVKILSALTSIGNFAFNECSALNDINIPSSVSYIGIYAFSECRSLSHIKIPSSLVLISEGSFSKCSSLMQVSIPSSVTSIGDCAFSKCKSLTKIAIPSSVKSIGIFAFPLQVDISRIK</sequence>
<dbReference type="InterPro" id="IPR002110">
    <property type="entry name" value="Ankyrin_rpt"/>
</dbReference>
<dbReference type="Gene3D" id="1.25.40.20">
    <property type="entry name" value="Ankyrin repeat-containing domain"/>
    <property type="match status" value="1"/>
</dbReference>
<dbReference type="SMART" id="SM00248">
    <property type="entry name" value="ANK"/>
    <property type="match status" value="3"/>
</dbReference>
<organism evidence="1 2">
    <name type="scientific">Tritrichomonas musculus</name>
    <dbReference type="NCBI Taxonomy" id="1915356"/>
    <lineage>
        <taxon>Eukaryota</taxon>
        <taxon>Metamonada</taxon>
        <taxon>Parabasalia</taxon>
        <taxon>Tritrichomonadida</taxon>
        <taxon>Tritrichomonadidae</taxon>
        <taxon>Tritrichomonas</taxon>
    </lineage>
</organism>
<proteinExistence type="predicted"/>
<keyword evidence="2" id="KW-1185">Reference proteome</keyword>
<dbReference type="PANTHER" id="PTHR45661">
    <property type="entry name" value="SURFACE ANTIGEN"/>
    <property type="match status" value="1"/>
</dbReference>
<dbReference type="InterPro" id="IPR036770">
    <property type="entry name" value="Ankyrin_rpt-contain_sf"/>
</dbReference>